<dbReference type="GO" id="GO:0005737">
    <property type="term" value="C:cytoplasm"/>
    <property type="evidence" value="ECO:0007669"/>
    <property type="project" value="UniProtKB-ARBA"/>
</dbReference>
<dbReference type="PANTHER" id="PTHR10724:SF7">
    <property type="entry name" value="SMALL RIBOSOMAL SUBUNIT PROTEIN BS1C"/>
    <property type="match status" value="1"/>
</dbReference>
<comment type="similarity">
    <text evidence="1">Belongs to the bacterial ribosomal protein bS1 family.</text>
</comment>
<evidence type="ECO:0000256" key="2">
    <source>
        <dbReference type="ARBA" id="ARBA00022980"/>
    </source>
</evidence>
<protein>
    <submittedName>
        <fullName evidence="5">S1 RNA-binding domain-containing protein</fullName>
    </submittedName>
</protein>
<keyword evidence="2" id="KW-0689">Ribosomal protein</keyword>
<dbReference type="AlphaFoldDB" id="A0A8J7QEZ6"/>
<proteinExistence type="inferred from homology"/>
<evidence type="ECO:0000256" key="3">
    <source>
        <dbReference type="ARBA" id="ARBA00023274"/>
    </source>
</evidence>
<dbReference type="GO" id="GO:0003735">
    <property type="term" value="F:structural constituent of ribosome"/>
    <property type="evidence" value="ECO:0007669"/>
    <property type="project" value="TreeGrafter"/>
</dbReference>
<name>A0A8J7QEZ6_9BACT</name>
<comment type="caution">
    <text evidence="5">The sequence shown here is derived from an EMBL/GenBank/DDBJ whole genome shotgun (WGS) entry which is preliminary data.</text>
</comment>
<organism evidence="5 6">
    <name type="scientific">Acanthopleuribacter pedis</name>
    <dbReference type="NCBI Taxonomy" id="442870"/>
    <lineage>
        <taxon>Bacteria</taxon>
        <taxon>Pseudomonadati</taxon>
        <taxon>Acidobacteriota</taxon>
        <taxon>Holophagae</taxon>
        <taxon>Acanthopleuribacterales</taxon>
        <taxon>Acanthopleuribacteraceae</taxon>
        <taxon>Acanthopleuribacter</taxon>
    </lineage>
</organism>
<dbReference type="InterPro" id="IPR035104">
    <property type="entry name" value="Ribosomal_protein_S1-like"/>
</dbReference>
<keyword evidence="6" id="KW-1185">Reference proteome</keyword>
<dbReference type="CDD" id="cd04465">
    <property type="entry name" value="S1_RPS1_repeat_ec2_hs2"/>
    <property type="match status" value="1"/>
</dbReference>
<dbReference type="PANTHER" id="PTHR10724">
    <property type="entry name" value="30S RIBOSOMAL PROTEIN S1"/>
    <property type="match status" value="1"/>
</dbReference>
<feature type="domain" description="S1 motif" evidence="4">
    <location>
        <begin position="193"/>
        <end position="264"/>
    </location>
</feature>
<feature type="domain" description="S1 motif" evidence="4">
    <location>
        <begin position="279"/>
        <end position="348"/>
    </location>
</feature>
<evidence type="ECO:0000259" key="4">
    <source>
        <dbReference type="PROSITE" id="PS50126"/>
    </source>
</evidence>
<keyword evidence="3" id="KW-0687">Ribonucleoprotein</keyword>
<dbReference type="GO" id="GO:0003729">
    <property type="term" value="F:mRNA binding"/>
    <property type="evidence" value="ECO:0007669"/>
    <property type="project" value="TreeGrafter"/>
</dbReference>
<dbReference type="Pfam" id="PF00575">
    <property type="entry name" value="S1"/>
    <property type="match status" value="4"/>
</dbReference>
<dbReference type="SUPFAM" id="SSF50249">
    <property type="entry name" value="Nucleic acid-binding proteins"/>
    <property type="match status" value="5"/>
</dbReference>
<evidence type="ECO:0000313" key="5">
    <source>
        <dbReference type="EMBL" id="MBO1323064.1"/>
    </source>
</evidence>
<dbReference type="CDD" id="cd00164">
    <property type="entry name" value="S1_like"/>
    <property type="match status" value="1"/>
</dbReference>
<accession>A0A8J7QEZ6</accession>
<gene>
    <name evidence="5" type="ORF">J3U88_31655</name>
</gene>
<evidence type="ECO:0000256" key="1">
    <source>
        <dbReference type="ARBA" id="ARBA00006767"/>
    </source>
</evidence>
<feature type="domain" description="S1 motif" evidence="4">
    <location>
        <begin position="106"/>
        <end position="172"/>
    </location>
</feature>
<dbReference type="InterPro" id="IPR012340">
    <property type="entry name" value="NA-bd_OB-fold"/>
</dbReference>
<sequence>MEEQQEPSFEQLLNESQANEVKYVQPGQKLTGTVVMVSKGVAYVDIGMRTEAQLTIDEEDERSSALQEGAQVEVFVVKNKQPIILSLDPVMGFGDTSKIAAAYEKGQPVEGKVQAAIKGGFEINVDGVRCFCPISQLGFRNEEDRAAALGQTFPFKVIEFEAAGDNVVLSRRALLEEERQKKMAATREKLQPGAVLSGKVRDIQSFGAFVDLGGLTGLVHISQLAHHNVQRVEDVLSVGEEVEVKLLETKIDKNGKERISLSIKALLPDPWDELPFEMGQTVTGTVVRKTNFGVFFNLVPAVDGLLPMRFMKKAGKNIDIDSFQDGDQVELELVEINLHDRKIALALPGWNEEIRSSLKPGDELKAEVIKVIPAGVLVQCLEDPARGLIPKRTMKQGAMKNILEAFAPGSQHLVVLEEIDDRGRYTFVLKGDSTSVDDGTLGQFLGQEESLNNNPFATYFSDRN</sequence>
<dbReference type="SMART" id="SM00316">
    <property type="entry name" value="S1"/>
    <property type="match status" value="5"/>
</dbReference>
<dbReference type="InterPro" id="IPR003029">
    <property type="entry name" value="S1_domain"/>
</dbReference>
<dbReference type="PRINTS" id="PR00681">
    <property type="entry name" value="RIBOSOMALS1"/>
</dbReference>
<dbReference type="PROSITE" id="PS50126">
    <property type="entry name" value="S1"/>
    <property type="match status" value="4"/>
</dbReference>
<dbReference type="FunFam" id="2.40.50.140:FF:000051">
    <property type="entry name" value="RNA-binding transcriptional accessory protein"/>
    <property type="match status" value="1"/>
</dbReference>
<reference evidence="5" key="1">
    <citation type="submission" date="2021-03" db="EMBL/GenBank/DDBJ databases">
        <authorList>
            <person name="Wang G."/>
        </authorList>
    </citation>
    <scope>NUCLEOTIDE SEQUENCE</scope>
    <source>
        <strain evidence="5">KCTC 12899</strain>
    </source>
</reference>
<dbReference type="GO" id="GO:0006412">
    <property type="term" value="P:translation"/>
    <property type="evidence" value="ECO:0007669"/>
    <property type="project" value="TreeGrafter"/>
</dbReference>
<dbReference type="InterPro" id="IPR050437">
    <property type="entry name" value="Ribos_protein_bS1-like"/>
</dbReference>
<dbReference type="Gene3D" id="2.40.50.140">
    <property type="entry name" value="Nucleic acid-binding proteins"/>
    <property type="match status" value="5"/>
</dbReference>
<dbReference type="EMBL" id="JAFREP010000048">
    <property type="protein sequence ID" value="MBO1323064.1"/>
    <property type="molecule type" value="Genomic_DNA"/>
</dbReference>
<evidence type="ECO:0000313" key="6">
    <source>
        <dbReference type="Proteomes" id="UP000664417"/>
    </source>
</evidence>
<feature type="domain" description="S1 motif" evidence="4">
    <location>
        <begin position="361"/>
        <end position="430"/>
    </location>
</feature>
<dbReference type="RefSeq" id="WP_207863036.1">
    <property type="nucleotide sequence ID" value="NZ_JAFREP010000048.1"/>
</dbReference>
<dbReference type="Proteomes" id="UP000664417">
    <property type="component" value="Unassembled WGS sequence"/>
</dbReference>